<dbReference type="Proteomes" id="UP000039865">
    <property type="component" value="Unassembled WGS sequence"/>
</dbReference>
<protein>
    <submittedName>
        <fullName evidence="1">Uncharacterized protein</fullName>
    </submittedName>
</protein>
<name>A0A077ZWZ3_STYLE</name>
<dbReference type="InParanoid" id="A0A077ZWZ3"/>
<proteinExistence type="predicted"/>
<accession>A0A077ZWZ3</accession>
<reference evidence="1 2" key="1">
    <citation type="submission" date="2014-06" db="EMBL/GenBank/DDBJ databases">
        <authorList>
            <person name="Swart Estienne"/>
        </authorList>
    </citation>
    <scope>NUCLEOTIDE SEQUENCE [LARGE SCALE GENOMIC DNA]</scope>
    <source>
        <strain evidence="1 2">130c</strain>
    </source>
</reference>
<organism evidence="1 2">
    <name type="scientific">Stylonychia lemnae</name>
    <name type="common">Ciliate</name>
    <dbReference type="NCBI Taxonomy" id="5949"/>
    <lineage>
        <taxon>Eukaryota</taxon>
        <taxon>Sar</taxon>
        <taxon>Alveolata</taxon>
        <taxon>Ciliophora</taxon>
        <taxon>Intramacronucleata</taxon>
        <taxon>Spirotrichea</taxon>
        <taxon>Stichotrichia</taxon>
        <taxon>Sporadotrichida</taxon>
        <taxon>Oxytrichidae</taxon>
        <taxon>Stylonychinae</taxon>
        <taxon>Stylonychia</taxon>
    </lineage>
</organism>
<keyword evidence="2" id="KW-1185">Reference proteome</keyword>
<dbReference type="EMBL" id="CCKQ01001925">
    <property type="protein sequence ID" value="CDW73026.1"/>
    <property type="molecule type" value="Genomic_DNA"/>
</dbReference>
<dbReference type="AlphaFoldDB" id="A0A077ZWZ3"/>
<evidence type="ECO:0000313" key="1">
    <source>
        <dbReference type="EMBL" id="CDW73026.1"/>
    </source>
</evidence>
<gene>
    <name evidence="1" type="primary">Contig8183.g8729</name>
    <name evidence="1" type="ORF">STYLEM_1994</name>
</gene>
<evidence type="ECO:0000313" key="2">
    <source>
        <dbReference type="Proteomes" id="UP000039865"/>
    </source>
</evidence>
<sequence>MQEEYKNFQVEPLLPSKSMSQSQAMIRRNNDQSNLEYQWFLKQFREIDYSIQENRQIPLILKLKQQDIFVKDFFILPHLNQIIIGYQVGQQKDHRIFEFYDQFTREVIKSYEFIENKISIYYQQVFSKISCEDIDYIFYQKQRTYYLIRLNDIEEKDEKNLIKFNFQEDFLIQQACILDESTITLKCKISNQIRQLIFKLDQNLSSMTNDQEIQFNISLITQGNYQKAISQTNKEIFVKDQDQSCFQMPCLYTDSFDQNELNDHFLFLIYKGHFEYLMDSSLYLYTFDRADNFKLTKVHQLSQNKIQQLGKVVTTSNKIFVDYKLKTQLEIMQVYDARTFQLLNEINEPQKTSSKTQQVENVKKQ</sequence>